<dbReference type="KEGG" id="spzr:G5C33_12070"/>
<gene>
    <name evidence="1" type="ORF">G5C33_12070</name>
</gene>
<dbReference type="Proteomes" id="UP000501568">
    <property type="component" value="Chromosome"/>
</dbReference>
<organism evidence="1 2">
    <name type="scientific">Stakelama tenebrarum</name>
    <dbReference type="NCBI Taxonomy" id="2711215"/>
    <lineage>
        <taxon>Bacteria</taxon>
        <taxon>Pseudomonadati</taxon>
        <taxon>Pseudomonadota</taxon>
        <taxon>Alphaproteobacteria</taxon>
        <taxon>Sphingomonadales</taxon>
        <taxon>Sphingomonadaceae</taxon>
        <taxon>Stakelama</taxon>
    </lineage>
</organism>
<protein>
    <submittedName>
        <fullName evidence="1">DOMON-like domain-containing protein</fullName>
    </submittedName>
</protein>
<dbReference type="Gene3D" id="2.60.40.1190">
    <property type="match status" value="1"/>
</dbReference>
<reference evidence="1 2" key="1">
    <citation type="submission" date="2020-02" db="EMBL/GenBank/DDBJ databases">
        <authorList>
            <person name="Zheng R.K."/>
            <person name="Sun C.M."/>
        </authorList>
    </citation>
    <scope>NUCLEOTIDE SEQUENCE [LARGE SCALE GENOMIC DNA]</scope>
    <source>
        <strain evidence="2">zrk23</strain>
    </source>
</reference>
<dbReference type="RefSeq" id="WP_165327447.1">
    <property type="nucleotide sequence ID" value="NZ_CP049109.1"/>
</dbReference>
<evidence type="ECO:0000313" key="1">
    <source>
        <dbReference type="EMBL" id="QIG80441.1"/>
    </source>
</evidence>
<evidence type="ECO:0000313" key="2">
    <source>
        <dbReference type="Proteomes" id="UP000501568"/>
    </source>
</evidence>
<sequence length="184" mass="20647">MDAVIAKRALLPFPGQSVPNIQIAAKLSRTLTDLLEIEYSVTGKVEALRVAELAVPERRDALWRTTCFEAFVRPGRAKHYREYNFAPSRNYAIYDFERYREGMAVADSAVPPRIFVDSDSDRLSVTAMVDPGDWWVAGSRWGLSAVIEDRDGGISHWALAHPSEKPDFHDPSCFALQLPAPKRS</sequence>
<accession>A0A6G6Y6G6</accession>
<keyword evidence="2" id="KW-1185">Reference proteome</keyword>
<dbReference type="AlphaFoldDB" id="A0A6G6Y6G6"/>
<name>A0A6G6Y6G6_9SPHN</name>
<dbReference type="EMBL" id="CP049109">
    <property type="protein sequence ID" value="QIG80441.1"/>
    <property type="molecule type" value="Genomic_DNA"/>
</dbReference>
<proteinExistence type="predicted"/>
<dbReference type="CDD" id="cd09627">
    <property type="entry name" value="DOMON_murB_like"/>
    <property type="match status" value="1"/>
</dbReference>